<reference evidence="1 2" key="1">
    <citation type="submission" date="2019-08" db="EMBL/GenBank/DDBJ databases">
        <title>Archangium and Cystobacter genomes.</title>
        <authorList>
            <person name="Chen I.-C.K."/>
            <person name="Wielgoss S."/>
        </authorList>
    </citation>
    <scope>NUCLEOTIDE SEQUENCE [LARGE SCALE GENOMIC DNA]</scope>
    <source>
        <strain evidence="1 2">Cbm 6</strain>
    </source>
</reference>
<protein>
    <submittedName>
        <fullName evidence="1">Uncharacterized protein</fullName>
    </submittedName>
</protein>
<proteinExistence type="predicted"/>
<dbReference type="Proteomes" id="UP001611383">
    <property type="component" value="Chromosome"/>
</dbReference>
<name>A0ABY9WL38_9BACT</name>
<gene>
    <name evidence="1" type="ORF">F0U60_09570</name>
</gene>
<accession>A0ABY9WL38</accession>
<dbReference type="RefSeq" id="WP_395816910.1">
    <property type="nucleotide sequence ID" value="NZ_CP043494.1"/>
</dbReference>
<keyword evidence="2" id="KW-1185">Reference proteome</keyword>
<sequence>MSELATLVEDSLETLPGLLERFNSAADRDTSVRRVESVCQHFQVLAAGALLLEGSTRYFLQNLVQSAENWRRLLSYLGRRGWTPPPATRNVPLLNALAAEQWALAAELAVHSARQWQRGEEYEDDFAWASVLQALVLPGDSAGTLLSERLEKLEAVGAETQSHKIALARALVEKDGRSFHLAFDAAHAAYEELTEHQARARTLPRLSFLPHRALWMEGLALLRLAERAGLPPPNTYLRYCPRLALGKAAVVLHPSWLVPLA</sequence>
<dbReference type="EMBL" id="CP043494">
    <property type="protein sequence ID" value="WNG44330.1"/>
    <property type="molecule type" value="Genomic_DNA"/>
</dbReference>
<organism evidence="1 2">
    <name type="scientific">Archangium minus</name>
    <dbReference type="NCBI Taxonomy" id="83450"/>
    <lineage>
        <taxon>Bacteria</taxon>
        <taxon>Pseudomonadati</taxon>
        <taxon>Myxococcota</taxon>
        <taxon>Myxococcia</taxon>
        <taxon>Myxococcales</taxon>
        <taxon>Cystobacterineae</taxon>
        <taxon>Archangiaceae</taxon>
        <taxon>Archangium</taxon>
    </lineage>
</organism>
<evidence type="ECO:0000313" key="1">
    <source>
        <dbReference type="EMBL" id="WNG44330.1"/>
    </source>
</evidence>
<evidence type="ECO:0000313" key="2">
    <source>
        <dbReference type="Proteomes" id="UP001611383"/>
    </source>
</evidence>